<gene>
    <name evidence="1" type="ORF">O181_034221</name>
</gene>
<sequence>MDDLFTAPTKEVKKTNRFWKKNSCAISLLWSSVSPEFEGILLNNKTSFINCWDALGSACGKNSIITISRTLHKLINLCYEPGSSLENHISEYIKLHAHYKSLTASKTISMQLTNNMAAMFFYIVWITIKS</sequence>
<name>A0A9Q3D092_9BASI</name>
<keyword evidence="2" id="KW-1185">Reference proteome</keyword>
<evidence type="ECO:0000313" key="2">
    <source>
        <dbReference type="Proteomes" id="UP000765509"/>
    </source>
</evidence>
<comment type="caution">
    <text evidence="1">The sequence shown here is derived from an EMBL/GenBank/DDBJ whole genome shotgun (WGS) entry which is preliminary data.</text>
</comment>
<evidence type="ECO:0000313" key="1">
    <source>
        <dbReference type="EMBL" id="MBW0494506.1"/>
    </source>
</evidence>
<reference evidence="1" key="1">
    <citation type="submission" date="2021-03" db="EMBL/GenBank/DDBJ databases">
        <title>Draft genome sequence of rust myrtle Austropuccinia psidii MF-1, a brazilian biotype.</title>
        <authorList>
            <person name="Quecine M.C."/>
            <person name="Pachon D.M.R."/>
            <person name="Bonatelli M.L."/>
            <person name="Correr F.H."/>
            <person name="Franceschini L.M."/>
            <person name="Leite T.F."/>
            <person name="Margarido G.R.A."/>
            <person name="Almeida C.A."/>
            <person name="Ferrarezi J.A."/>
            <person name="Labate C.A."/>
        </authorList>
    </citation>
    <scope>NUCLEOTIDE SEQUENCE</scope>
    <source>
        <strain evidence="1">MF-1</strain>
    </source>
</reference>
<accession>A0A9Q3D092</accession>
<organism evidence="1 2">
    <name type="scientific">Austropuccinia psidii MF-1</name>
    <dbReference type="NCBI Taxonomy" id="1389203"/>
    <lineage>
        <taxon>Eukaryota</taxon>
        <taxon>Fungi</taxon>
        <taxon>Dikarya</taxon>
        <taxon>Basidiomycota</taxon>
        <taxon>Pucciniomycotina</taxon>
        <taxon>Pucciniomycetes</taxon>
        <taxon>Pucciniales</taxon>
        <taxon>Sphaerophragmiaceae</taxon>
        <taxon>Austropuccinia</taxon>
    </lineage>
</organism>
<proteinExistence type="predicted"/>
<dbReference type="Proteomes" id="UP000765509">
    <property type="component" value="Unassembled WGS sequence"/>
</dbReference>
<dbReference type="AlphaFoldDB" id="A0A9Q3D092"/>
<protein>
    <submittedName>
        <fullName evidence="1">Uncharacterized protein</fullName>
    </submittedName>
</protein>
<dbReference type="OrthoDB" id="2507068at2759"/>
<dbReference type="EMBL" id="AVOT02012613">
    <property type="protein sequence ID" value="MBW0494506.1"/>
    <property type="molecule type" value="Genomic_DNA"/>
</dbReference>